<proteinExistence type="predicted"/>
<evidence type="ECO:0000256" key="1">
    <source>
        <dbReference type="ARBA" id="ARBA00022553"/>
    </source>
</evidence>
<reference evidence="4 5" key="1">
    <citation type="journal article" date="2016" name="Nat. Commun.">
        <title>Thousands of microbial genomes shed light on interconnected biogeochemical processes in an aquifer system.</title>
        <authorList>
            <person name="Anantharaman K."/>
            <person name="Brown C.T."/>
            <person name="Hug L.A."/>
            <person name="Sharon I."/>
            <person name="Castelle C.J."/>
            <person name="Probst A.J."/>
            <person name="Thomas B.C."/>
            <person name="Singh A."/>
            <person name="Wilkins M.J."/>
            <person name="Karaoz U."/>
            <person name="Brodie E.L."/>
            <person name="Williams K.H."/>
            <person name="Hubbard S.S."/>
            <person name="Banfield J.F."/>
        </authorList>
    </citation>
    <scope>NUCLEOTIDE SEQUENCE [LARGE SCALE GENOMIC DNA]</scope>
</reference>
<evidence type="ECO:0000256" key="2">
    <source>
        <dbReference type="PROSITE-ProRule" id="PRU00169"/>
    </source>
</evidence>
<dbReference type="PANTHER" id="PTHR44591:SF23">
    <property type="entry name" value="CHEY SUBFAMILY"/>
    <property type="match status" value="1"/>
</dbReference>
<dbReference type="GO" id="GO:0000160">
    <property type="term" value="P:phosphorelay signal transduction system"/>
    <property type="evidence" value="ECO:0007669"/>
    <property type="project" value="InterPro"/>
</dbReference>
<comment type="caution">
    <text evidence="4">The sequence shown here is derived from an EMBL/GenBank/DDBJ whole genome shotgun (WGS) entry which is preliminary data.</text>
</comment>
<feature type="domain" description="Response regulatory" evidence="3">
    <location>
        <begin position="18"/>
        <end position="135"/>
    </location>
</feature>
<dbReference type="Gene3D" id="3.40.50.2300">
    <property type="match status" value="1"/>
</dbReference>
<dbReference type="SMART" id="SM00448">
    <property type="entry name" value="REC"/>
    <property type="match status" value="1"/>
</dbReference>
<dbReference type="InterPro" id="IPR011006">
    <property type="entry name" value="CheY-like_superfamily"/>
</dbReference>
<protein>
    <recommendedName>
        <fullName evidence="3">Response regulatory domain-containing protein</fullName>
    </recommendedName>
</protein>
<dbReference type="Proteomes" id="UP000176339">
    <property type="component" value="Unassembled WGS sequence"/>
</dbReference>
<comment type="caution">
    <text evidence="2">Lacks conserved residue(s) required for the propagation of feature annotation.</text>
</comment>
<dbReference type="EMBL" id="MFEN01000056">
    <property type="protein sequence ID" value="OGE83020.1"/>
    <property type="molecule type" value="Genomic_DNA"/>
</dbReference>
<evidence type="ECO:0000313" key="5">
    <source>
        <dbReference type="Proteomes" id="UP000176339"/>
    </source>
</evidence>
<name>A0A1F5P095_9BACT</name>
<sequence length="147" mass="16437">MLWDYAVYIVKSMDRNNVVLMVDNEPLTLRLFGSYFARAGLELIPAYDCDQCHEIAKRMCPRVILLGYSVSPSDGLKTLARLKSEDVTRDIPVIVFTNKDFGVEAAQTANKLGVNAYFHKGVPFKEVLHKVHEVLVPRRGHTSSGAA</sequence>
<dbReference type="PROSITE" id="PS50110">
    <property type="entry name" value="RESPONSE_REGULATORY"/>
    <property type="match status" value="1"/>
</dbReference>
<evidence type="ECO:0000313" key="4">
    <source>
        <dbReference type="EMBL" id="OGE83020.1"/>
    </source>
</evidence>
<keyword evidence="1" id="KW-0597">Phosphoprotein</keyword>
<dbReference type="InterPro" id="IPR001789">
    <property type="entry name" value="Sig_transdc_resp-reg_receiver"/>
</dbReference>
<dbReference type="Pfam" id="PF00072">
    <property type="entry name" value="Response_reg"/>
    <property type="match status" value="1"/>
</dbReference>
<dbReference type="SUPFAM" id="SSF52172">
    <property type="entry name" value="CheY-like"/>
    <property type="match status" value="1"/>
</dbReference>
<organism evidence="4 5">
    <name type="scientific">Candidatus Doudnabacteria bacterium RIFCSPHIGHO2_01_FULL_49_9</name>
    <dbReference type="NCBI Taxonomy" id="1817827"/>
    <lineage>
        <taxon>Bacteria</taxon>
        <taxon>Candidatus Doudnaibacteriota</taxon>
    </lineage>
</organism>
<dbReference type="AlphaFoldDB" id="A0A1F5P095"/>
<evidence type="ECO:0000259" key="3">
    <source>
        <dbReference type="PROSITE" id="PS50110"/>
    </source>
</evidence>
<dbReference type="PANTHER" id="PTHR44591">
    <property type="entry name" value="STRESS RESPONSE REGULATOR PROTEIN 1"/>
    <property type="match status" value="1"/>
</dbReference>
<gene>
    <name evidence="4" type="ORF">A2846_01795</name>
</gene>
<accession>A0A1F5P095</accession>
<dbReference type="InterPro" id="IPR050595">
    <property type="entry name" value="Bact_response_regulator"/>
</dbReference>